<evidence type="ECO:0000256" key="1">
    <source>
        <dbReference type="ARBA" id="ARBA00004604"/>
    </source>
</evidence>
<evidence type="ECO:0000256" key="7">
    <source>
        <dbReference type="ARBA" id="ARBA00023242"/>
    </source>
</evidence>
<sequence>MVKLDEDNVVIKKIEGGSIISHAPLFSEDGRFIYVGCAADINCFNVNSGKLVANYTADDSFGRIVSLNFHPSNDKLLIAVHLNGVIVFWNLIGTQSAKLLQQKELDLKESHVTNGKCLSKNHCSYDVDCIVISYKLRTTNTEDVNIGLFSLEEGILLHKFDEAFEHLPHNWSLGGFEDVPYLALSNKNVIHIYNLLNYKKNKIKLGSGRTVTVTQCHPNSNTLAIGDNTGRVVLYYEVMHKSTRSQTVYHWHTLPVNDVIFTSSGNHFYSGGAENVLVKWFCENTETRHYLPRLPANIIHLSVTEDNQYVAVSTQDNGILIINSQNRIHSIVQKFTWGVHASTVEEFEKVFPAGVAFDTRSRSLVTNGWPGHIQFFSLDQSQLSFNMDIVCQNYVSQTRDQGVFNADVCLLAISDDSIWLATVERRPFDDRYIVDDVLKFWTFNEKLQTYSLNTYTSSVDRISKVYFRPSVDSDGLHMAATMHQDVYKLWSPYDLLENDKNQTKSWQHEYTSKHYHDQPLNAISFSEDGCILAAAFGPSIVLKVLDVSDDFKTSLTHGFENIRLLEFGKNTSSWMLVAASKTRIMVWNVLSETLLTTIWVQVERLIADPMSEYMAVFTPNNDLFVFTPNSTNIIYKKQNIFGKNNENTSILWALFAPKSDCQSGQNSSWLDNSTLYMLTNQQELLKFDKADTLQNMVETFVDDNFTNLTPLGRIISNKEIIHNSEGSKKLPEFETLIDEDKSAFEILEEPAHLMLPLESQLERILLACLKT</sequence>
<dbReference type="RefSeq" id="XP_025419639.1">
    <property type="nucleotide sequence ID" value="XM_025563854.1"/>
</dbReference>
<dbReference type="GO" id="GO:0003723">
    <property type="term" value="F:RNA binding"/>
    <property type="evidence" value="ECO:0007669"/>
    <property type="project" value="InterPro"/>
</dbReference>
<dbReference type="SUPFAM" id="SSF50952">
    <property type="entry name" value="Soluble quinoprotein glucose dehydrogenase"/>
    <property type="match status" value="1"/>
</dbReference>
<comment type="subcellular location">
    <subcellularLocation>
        <location evidence="1">Nucleus</location>
        <location evidence="1">Nucleolus</location>
    </subcellularLocation>
</comment>
<dbReference type="Pfam" id="PF23869">
    <property type="entry name" value="Beta-prop_WDR75_1st"/>
    <property type="match status" value="1"/>
</dbReference>
<keyword evidence="4" id="KW-0853">WD repeat</keyword>
<evidence type="ECO:0000313" key="9">
    <source>
        <dbReference type="EMBL" id="MBY84108.1"/>
    </source>
</evidence>
<dbReference type="InterPro" id="IPR001680">
    <property type="entry name" value="WD40_rpt"/>
</dbReference>
<keyword evidence="5" id="KW-0677">Repeat</keyword>
<dbReference type="InterPro" id="IPR015943">
    <property type="entry name" value="WD40/YVTN_repeat-like_dom_sf"/>
</dbReference>
<proteinExistence type="predicted"/>
<keyword evidence="10" id="KW-1185">Reference proteome</keyword>
<evidence type="ECO:0000256" key="2">
    <source>
        <dbReference type="ARBA" id="ARBA00022517"/>
    </source>
</evidence>
<keyword evidence="7" id="KW-0539">Nucleus</keyword>
<dbReference type="RefSeq" id="XP_025419640.1">
    <property type="nucleotide sequence ID" value="XM_025563855.1"/>
</dbReference>
<feature type="domain" description="WD repeat-containing protein 75 second beta-propeller" evidence="8">
    <location>
        <begin position="357"/>
        <end position="682"/>
    </location>
</feature>
<evidence type="ECO:0000256" key="4">
    <source>
        <dbReference type="ARBA" id="ARBA00022574"/>
    </source>
</evidence>
<evidence type="ECO:0000256" key="3">
    <source>
        <dbReference type="ARBA" id="ARBA00022552"/>
    </source>
</evidence>
<dbReference type="PANTHER" id="PTHR44215:SF1">
    <property type="entry name" value="WD REPEAT-CONTAINING PROTEIN 75"/>
    <property type="match status" value="1"/>
</dbReference>
<dbReference type="InterPro" id="IPR057644">
    <property type="entry name" value="Beta-prop_WDR75_2nd"/>
</dbReference>
<dbReference type="SMART" id="SM00320">
    <property type="entry name" value="WD40"/>
    <property type="match status" value="6"/>
</dbReference>
<reference evidence="11 12" key="2">
    <citation type="submission" date="2025-04" db="UniProtKB">
        <authorList>
            <consortium name="RefSeq"/>
        </authorList>
    </citation>
    <scope>IDENTIFICATION</scope>
    <source>
        <tissue evidence="11 12">Whole body</tissue>
    </source>
</reference>
<evidence type="ECO:0000256" key="6">
    <source>
        <dbReference type="ARBA" id="ARBA00023163"/>
    </source>
</evidence>
<keyword evidence="3" id="KW-0698">rRNA processing</keyword>
<evidence type="ECO:0000256" key="5">
    <source>
        <dbReference type="ARBA" id="ARBA00022737"/>
    </source>
</evidence>
<dbReference type="InterPro" id="IPR036322">
    <property type="entry name" value="WD40_repeat_dom_sf"/>
</dbReference>
<reference evidence="9" key="1">
    <citation type="submission" date="2018-04" db="EMBL/GenBank/DDBJ databases">
        <title>Transcriptome assembly of Sipha flava.</title>
        <authorList>
            <person name="Scully E.D."/>
            <person name="Geib S.M."/>
            <person name="Palmer N.A."/>
            <person name="Koch K."/>
            <person name="Bradshaw J."/>
            <person name="Heng-Moss T."/>
            <person name="Sarath G."/>
        </authorList>
    </citation>
    <scope>NUCLEOTIDE SEQUENCE</scope>
</reference>
<dbReference type="EMBL" id="GGMS01014905">
    <property type="protein sequence ID" value="MBY84108.1"/>
    <property type="molecule type" value="Transcribed_RNA"/>
</dbReference>
<evidence type="ECO:0000259" key="8">
    <source>
        <dbReference type="Pfam" id="PF23769"/>
    </source>
</evidence>
<dbReference type="InterPro" id="IPR053826">
    <property type="entry name" value="WDR75"/>
</dbReference>
<keyword evidence="2" id="KW-0690">Ribosome biogenesis</keyword>
<dbReference type="OrthoDB" id="4096at2759"/>
<gene>
    <name evidence="9" type="primary">wdr75</name>
    <name evidence="11 12" type="synonym">LOC112689967</name>
    <name evidence="9" type="ORF">g.27800</name>
</gene>
<evidence type="ECO:0000313" key="10">
    <source>
        <dbReference type="Proteomes" id="UP000694846"/>
    </source>
</evidence>
<dbReference type="Proteomes" id="UP000694846">
    <property type="component" value="Unplaced"/>
</dbReference>
<protein>
    <submittedName>
        <fullName evidence="9 11">WD repeat-containing protein 75</fullName>
    </submittedName>
</protein>
<dbReference type="GO" id="GO:0032040">
    <property type="term" value="C:small-subunit processome"/>
    <property type="evidence" value="ECO:0007669"/>
    <property type="project" value="InterPro"/>
</dbReference>
<name>A0A2S2R280_9HEMI</name>
<dbReference type="Gene3D" id="2.130.10.10">
    <property type="entry name" value="YVTN repeat-like/Quinoprotein amine dehydrogenase"/>
    <property type="match status" value="3"/>
</dbReference>
<dbReference type="GO" id="GO:2000234">
    <property type="term" value="P:positive regulation of rRNA processing"/>
    <property type="evidence" value="ECO:0007669"/>
    <property type="project" value="TreeGrafter"/>
</dbReference>
<dbReference type="InterPro" id="IPR011041">
    <property type="entry name" value="Quinoprot_gluc/sorb_DH_b-prop"/>
</dbReference>
<dbReference type="GO" id="GO:0006364">
    <property type="term" value="P:rRNA processing"/>
    <property type="evidence" value="ECO:0007669"/>
    <property type="project" value="UniProtKB-KW"/>
</dbReference>
<dbReference type="PANTHER" id="PTHR44215">
    <property type="entry name" value="WD REPEAT-CONTAINING PROTEIN 75"/>
    <property type="match status" value="1"/>
</dbReference>
<dbReference type="SUPFAM" id="SSF50978">
    <property type="entry name" value="WD40 repeat-like"/>
    <property type="match status" value="1"/>
</dbReference>
<keyword evidence="6" id="KW-0804">Transcription</keyword>
<evidence type="ECO:0000313" key="12">
    <source>
        <dbReference type="RefSeq" id="XP_025419640.1"/>
    </source>
</evidence>
<dbReference type="AlphaFoldDB" id="A0A2S2R280"/>
<dbReference type="Pfam" id="PF23769">
    <property type="entry name" value="Beta-prop_WDR75_2nd"/>
    <property type="match status" value="1"/>
</dbReference>
<organism evidence="9">
    <name type="scientific">Sipha flava</name>
    <name type="common">yellow sugarcane aphid</name>
    <dbReference type="NCBI Taxonomy" id="143950"/>
    <lineage>
        <taxon>Eukaryota</taxon>
        <taxon>Metazoa</taxon>
        <taxon>Ecdysozoa</taxon>
        <taxon>Arthropoda</taxon>
        <taxon>Hexapoda</taxon>
        <taxon>Insecta</taxon>
        <taxon>Pterygota</taxon>
        <taxon>Neoptera</taxon>
        <taxon>Paraneoptera</taxon>
        <taxon>Hemiptera</taxon>
        <taxon>Sternorrhyncha</taxon>
        <taxon>Aphidomorpha</taxon>
        <taxon>Aphidoidea</taxon>
        <taxon>Aphididae</taxon>
        <taxon>Sipha</taxon>
    </lineage>
</organism>
<evidence type="ECO:0000313" key="11">
    <source>
        <dbReference type="RefSeq" id="XP_025419639.1"/>
    </source>
</evidence>
<accession>A0A2S2R280</accession>
<dbReference type="GO" id="GO:0045943">
    <property type="term" value="P:positive regulation of transcription by RNA polymerase I"/>
    <property type="evidence" value="ECO:0007669"/>
    <property type="project" value="InterPro"/>
</dbReference>